<name>A0ABN9XI64_9DINO</name>
<sequence length="655" mass="69352">GVHGRRLSDEARSACAWWRHVLLRAVVEKRARRPPGARSAALFGDARGKPPRIAAVLFIDGSAFFCRAAVSRDPSRAFQARKDHQISGLEMLSLALGIASFAPLLEGRRARAHPGNACAEGAVRKGGASAFDYNGVIHCIWAAAFLLRLNLRARRVPSAPDVADSPSRECFQLVAALRAREVRAALDPSFFDASPLRVAGRDSRCGRAPALARVGVVVRAPGRNEGARARPRLLQFGPVGVAPQMSQRAQFFAIARSAAPGAAPHRLTGACELLLAAGAQRLEDLRDVEDSDVTGLDALSPRHRRVATQRITAASRPAAFARSRSRGRDAAPRAAAVEGGSASGDFAPPEVTRAAPAAVAARVAPQSWCAQARASAVLGSNIRSLGGARSAHRLHFKFAKARGLEGEEFFVSRAELAAFSGLARSEHAFANYARHLRTVSYAFGFAAEVLEAPVAKRVGRAVAKRTSFAPRPKTFARRDFVERVLALATEGRVGRRLALLFALACIFLIRLPSEALVISVSSSGAFDAAAPASIVVAETALGLWLARRKNEGCPVTWWRRCWCASSRISCPAHAAGPRLASGARGRPLLAGVASAAAAEGLRDSLFEAGVVNANACAAREAPRPCAGPVVGGSTVREIKRAGGWKSSAILLFAIR</sequence>
<feature type="region of interest" description="Disordered" evidence="1">
    <location>
        <begin position="317"/>
        <end position="342"/>
    </location>
</feature>
<dbReference type="Proteomes" id="UP001189429">
    <property type="component" value="Unassembled WGS sequence"/>
</dbReference>
<keyword evidence="3" id="KW-1185">Reference proteome</keyword>
<comment type="caution">
    <text evidence="2">The sequence shown here is derived from an EMBL/GenBank/DDBJ whole genome shotgun (WGS) entry which is preliminary data.</text>
</comment>
<proteinExistence type="predicted"/>
<feature type="non-terminal residue" evidence="2">
    <location>
        <position position="1"/>
    </location>
</feature>
<organism evidence="2 3">
    <name type="scientific">Prorocentrum cordatum</name>
    <dbReference type="NCBI Taxonomy" id="2364126"/>
    <lineage>
        <taxon>Eukaryota</taxon>
        <taxon>Sar</taxon>
        <taxon>Alveolata</taxon>
        <taxon>Dinophyceae</taxon>
        <taxon>Prorocentrales</taxon>
        <taxon>Prorocentraceae</taxon>
        <taxon>Prorocentrum</taxon>
    </lineage>
</organism>
<gene>
    <name evidence="2" type="ORF">PCOR1329_LOCUS75817</name>
</gene>
<dbReference type="EMBL" id="CAUYUJ010020376">
    <property type="protein sequence ID" value="CAK0897733.1"/>
    <property type="molecule type" value="Genomic_DNA"/>
</dbReference>
<reference evidence="2" key="1">
    <citation type="submission" date="2023-10" db="EMBL/GenBank/DDBJ databases">
        <authorList>
            <person name="Chen Y."/>
            <person name="Shah S."/>
            <person name="Dougan E. K."/>
            <person name="Thang M."/>
            <person name="Chan C."/>
        </authorList>
    </citation>
    <scope>NUCLEOTIDE SEQUENCE [LARGE SCALE GENOMIC DNA]</scope>
</reference>
<evidence type="ECO:0000256" key="1">
    <source>
        <dbReference type="SAM" id="MobiDB-lite"/>
    </source>
</evidence>
<protein>
    <submittedName>
        <fullName evidence="2">Uncharacterized protein</fullName>
    </submittedName>
</protein>
<evidence type="ECO:0000313" key="2">
    <source>
        <dbReference type="EMBL" id="CAK0897733.1"/>
    </source>
</evidence>
<accession>A0ABN9XI64</accession>
<evidence type="ECO:0000313" key="3">
    <source>
        <dbReference type="Proteomes" id="UP001189429"/>
    </source>
</evidence>